<evidence type="ECO:0000313" key="3">
    <source>
        <dbReference type="EMBL" id="AXX92004.1"/>
    </source>
</evidence>
<proteinExistence type="inferred from homology"/>
<dbReference type="EMBL" id="CP032098">
    <property type="protein sequence ID" value="AXX92004.1"/>
    <property type="molecule type" value="Genomic_DNA"/>
</dbReference>
<dbReference type="PANTHER" id="PTHR30548">
    <property type="entry name" value="2-HYDROXYGLUTARYL-COA DEHYDRATASE, D-COMPONENT-RELATED"/>
    <property type="match status" value="1"/>
</dbReference>
<dbReference type="NCBIfam" id="NF040772">
    <property type="entry name" value="double_cubane"/>
    <property type="match status" value="1"/>
</dbReference>
<reference evidence="3 6" key="2">
    <citation type="submission" date="2018-08" db="EMBL/GenBank/DDBJ databases">
        <title>Complete genome of the Arcobacter molluscorum type strain LMG 25693.</title>
        <authorList>
            <person name="Miller W.G."/>
            <person name="Yee E."/>
            <person name="Bono J.L."/>
        </authorList>
    </citation>
    <scope>NUCLEOTIDE SEQUENCE [LARGE SCALE GENOMIC DNA]</scope>
    <source>
        <strain evidence="3 6">CECT 7696</strain>
    </source>
</reference>
<dbReference type="KEGG" id="amol:AMOL_1015"/>
<dbReference type="PANTHER" id="PTHR30548:SF1">
    <property type="entry name" value="DEHYDRATASE SUBUNIT MJ0007-RELATED"/>
    <property type="match status" value="1"/>
</dbReference>
<dbReference type="InterPro" id="IPR010327">
    <property type="entry name" value="FldB/FldC_alpha/beta"/>
</dbReference>
<dbReference type="Proteomes" id="UP000262712">
    <property type="component" value="Chromosome"/>
</dbReference>
<evidence type="ECO:0000313" key="5">
    <source>
        <dbReference type="Proteomes" id="UP000221222"/>
    </source>
</evidence>
<dbReference type="InterPro" id="IPR047678">
    <property type="entry name" value="YjiM-like"/>
</dbReference>
<evidence type="ECO:0000313" key="6">
    <source>
        <dbReference type="Proteomes" id="UP000262712"/>
    </source>
</evidence>
<accession>A0A2G1DL66</accession>
<reference evidence="4 5" key="1">
    <citation type="submission" date="2017-09" db="EMBL/GenBank/DDBJ databases">
        <title>Arcobacter canalis sp. nov., a new species isolated from a water canal contaminated with urban sewage.</title>
        <authorList>
            <person name="Perez-Cataluna A."/>
            <person name="Salas-Masso N."/>
            <person name="Figueras M.J."/>
        </authorList>
    </citation>
    <scope>NUCLEOTIDE SEQUENCE [LARGE SCALE GENOMIC DNA]</scope>
    <source>
        <strain evidence="4 5">F98-3</strain>
    </source>
</reference>
<sequence length="442" mass="50632">MGVHEHKDLLEKLGVDVPRHAKMMEMGFESYKNQFMSQENRPEAMKYFNWFMSEMQGQRIAEINKLRENKKPAIGAFCIFVPEELIVAAGGACFGLCGGSPATIADAETELPRNICPLIKSAHGFKLQKTCAYTQSSDFIYGETTCEAKKKTWEILGKHHPVKVMNIPHMKREKDLKLWKEELVEFKEHLEEITEEKLSLEQMKEGVKIVNAKREALQRLDRLRSMNPDIIPISGKDGLFITQMGFLDDPIRYTQKVNELCDELEKRVEDKISVFEKQTPRLMVLGTPFAPPNWKLHTAVETSGGAIVNEESCIGHRYYKDNVDLDNVQDEDTLMQKLLDKYSAVDCACFTPNAPRIDKVLKMYKDRKLDGVIYYTLSFCHTYNVEAHLVTQALENEGIPCLVIESDYSPEDAGQIKTRVEAFLESISFKNKAKQFKQNQEK</sequence>
<dbReference type="Gene3D" id="1.20.1270.370">
    <property type="match status" value="1"/>
</dbReference>
<feature type="coiled-coil region" evidence="2">
    <location>
        <begin position="176"/>
        <end position="220"/>
    </location>
</feature>
<dbReference type="AlphaFoldDB" id="A0A2G1DL66"/>
<gene>
    <name evidence="3" type="ORF">AMOL_1015</name>
    <name evidence="4" type="ORF">CPU12_00195</name>
</gene>
<keyword evidence="5" id="KW-1185">Reference proteome</keyword>
<dbReference type="Proteomes" id="UP000221222">
    <property type="component" value="Unassembled WGS sequence"/>
</dbReference>
<dbReference type="Gene3D" id="3.40.50.11900">
    <property type="match status" value="1"/>
</dbReference>
<name>A0A2G1DL66_9BACT</name>
<evidence type="ECO:0000313" key="4">
    <source>
        <dbReference type="EMBL" id="PHO19237.1"/>
    </source>
</evidence>
<dbReference type="Pfam" id="PF06050">
    <property type="entry name" value="HGD-D"/>
    <property type="match status" value="1"/>
</dbReference>
<evidence type="ECO:0000256" key="1">
    <source>
        <dbReference type="ARBA" id="ARBA00005806"/>
    </source>
</evidence>
<comment type="similarity">
    <text evidence="1">Belongs to the FldB/FldC dehydratase alpha/beta subunit family.</text>
</comment>
<organism evidence="4 5">
    <name type="scientific">Malaciobacter molluscorum LMG 25693</name>
    <dbReference type="NCBI Taxonomy" id="870501"/>
    <lineage>
        <taxon>Bacteria</taxon>
        <taxon>Pseudomonadati</taxon>
        <taxon>Campylobacterota</taxon>
        <taxon>Epsilonproteobacteria</taxon>
        <taxon>Campylobacterales</taxon>
        <taxon>Arcobacteraceae</taxon>
        <taxon>Malaciobacter</taxon>
    </lineage>
</organism>
<dbReference type="Gene3D" id="3.40.50.11890">
    <property type="match status" value="1"/>
</dbReference>
<dbReference type="EMBL" id="NXFY01000001">
    <property type="protein sequence ID" value="PHO19237.1"/>
    <property type="molecule type" value="Genomic_DNA"/>
</dbReference>
<protein>
    <submittedName>
        <fullName evidence="3">2-hydroxyacyl-CoA dehydratase</fullName>
    </submittedName>
    <submittedName>
        <fullName evidence="4">3-hydroxyacyl-ACP dehydratase</fullName>
    </submittedName>
</protein>
<dbReference type="RefSeq" id="WP_099341054.1">
    <property type="nucleotide sequence ID" value="NZ_CP032098.1"/>
</dbReference>
<keyword evidence="2" id="KW-0175">Coiled coil</keyword>
<evidence type="ECO:0000256" key="2">
    <source>
        <dbReference type="SAM" id="Coils"/>
    </source>
</evidence>